<evidence type="ECO:0000256" key="2">
    <source>
        <dbReference type="SAM" id="MobiDB-lite"/>
    </source>
</evidence>
<feature type="region of interest" description="Disordered" evidence="2">
    <location>
        <begin position="847"/>
        <end position="920"/>
    </location>
</feature>
<feature type="compositionally biased region" description="Pro residues" evidence="2">
    <location>
        <begin position="860"/>
        <end position="869"/>
    </location>
</feature>
<dbReference type="SUPFAM" id="SSF81901">
    <property type="entry name" value="HCP-like"/>
    <property type="match status" value="3"/>
</dbReference>
<dbReference type="GO" id="GO:0036503">
    <property type="term" value="P:ERAD pathway"/>
    <property type="evidence" value="ECO:0007669"/>
    <property type="project" value="TreeGrafter"/>
</dbReference>
<proteinExistence type="inferred from homology"/>
<dbReference type="PANTHER" id="PTHR11102">
    <property type="entry name" value="SEL-1-LIKE PROTEIN"/>
    <property type="match status" value="1"/>
</dbReference>
<reference evidence="4 5" key="1">
    <citation type="submission" date="2015-06" db="EMBL/GenBank/DDBJ databases">
        <title>Draft genome of the ant-associated black yeast Phialophora attae CBS 131958.</title>
        <authorList>
            <person name="Moreno L.F."/>
            <person name="Stielow B.J."/>
            <person name="de Hoog S."/>
            <person name="Vicente V.A."/>
            <person name="Weiss V.A."/>
            <person name="de Vries M."/>
            <person name="Cruz L.M."/>
            <person name="Souza E.M."/>
        </authorList>
    </citation>
    <scope>NUCLEOTIDE SEQUENCE [LARGE SCALE GENOMIC DNA]</scope>
    <source>
        <strain evidence="4 5">CBS 131958</strain>
    </source>
</reference>
<feature type="chain" id="PRO_5005879394" description="Protein sel-1-like protein" evidence="3">
    <location>
        <begin position="17"/>
        <end position="920"/>
    </location>
</feature>
<dbReference type="SMART" id="SM00671">
    <property type="entry name" value="SEL1"/>
    <property type="match status" value="10"/>
</dbReference>
<dbReference type="AlphaFoldDB" id="A0A0N1NWN5"/>
<dbReference type="EMBL" id="LFJN01000026">
    <property type="protein sequence ID" value="KPI37094.1"/>
    <property type="molecule type" value="Genomic_DNA"/>
</dbReference>
<name>A0A0N1NWN5_9EURO</name>
<dbReference type="Gene3D" id="1.25.40.10">
    <property type="entry name" value="Tetratricopeptide repeat domain"/>
    <property type="match status" value="2"/>
</dbReference>
<evidence type="ECO:0000256" key="1">
    <source>
        <dbReference type="ARBA" id="ARBA00038101"/>
    </source>
</evidence>
<dbReference type="InterPro" id="IPR006597">
    <property type="entry name" value="Sel1-like"/>
</dbReference>
<dbReference type="GO" id="GO:0005789">
    <property type="term" value="C:endoplasmic reticulum membrane"/>
    <property type="evidence" value="ECO:0007669"/>
    <property type="project" value="TreeGrafter"/>
</dbReference>
<feature type="region of interest" description="Disordered" evidence="2">
    <location>
        <begin position="765"/>
        <end position="810"/>
    </location>
</feature>
<dbReference type="Pfam" id="PF08238">
    <property type="entry name" value="Sel1"/>
    <property type="match status" value="8"/>
</dbReference>
<sequence length="920" mass="100560">MARYLAFLWCFLSILALLSVHVPHTPSSLVSGRAASPLDLDTSFGQRQARYEQYLADGGNDAVHKAWSRLRDLEPQWKEAYSTSGSTGLMGSAWYYTKALLRVLFVNAPSTTPTSAKATYTLRPGLRKAVDDLEASAAYDDPDAIYLLAEMSLHGNFTHPRDPQRALHWYSQLASLNGNSTAQSMAGLLYATGIGGVETNQAKAMLYHQFAADNGNTRSEMTLAFRYHSGIGTPRSCDDAVKYYKRVADKAMAFWEAGPPGGAQLPRNAYRWAEVTGGVYGEGASHSSSGPNARRGDAHDHKNFENILEYYMMNEASGDISATFMLGKHYYDPPRGYKRNLRAARRQFAKVAGMYWGKDGKINAKAPENTEKWAGKAAAYIGRMFLRGEGMEQNFESAITWFDRGISNGDPYAQYHKGLMYRDGLGVPQDGARAGNFLKASAEQGFALAQSALGVMFLDQDDVETAARYFQLAASAGIMEAFYYLAEITHLGMGRQRDCGLATVYYKVVAERAENVHSAFLEANNAYERGDYERAFIPMLMAAEQGYESAQANVAHLLDQSTSYLSLGTIPFVSQPPKSTGSRLLNNVGLALVYFTRSAKQANIDSLVKMGDYYSSDLPAIAASQAQNAPAAAFPSPIASGFPDHEKAVTCYTTAADGHHSAQAYWNLGWLHENGFGSVKQDFHLAKRNYDMAYELNKDEAYLPVKLALIKLRVRSWWNGVSGGKVNPIRDEAEENEENSKRPKTFWEWLNRFLDNYEEMDAAEAQRAAAHGGGENDMDWLTEPGMPGGDADYAAGRPTAGNNGGFDAGGDDWEDFDDGLVESLIIIALAGALALLVYARQQQQQGRNNANANEAAQPQQQPPAPPPAAPVGNAVPPQQGQAQAQQDDNNRDPAQGGDRGMFPPPGDPNFNNWVAGGIGH</sequence>
<comment type="caution">
    <text evidence="4">The sequence shown here is derived from an EMBL/GenBank/DDBJ whole genome shotgun (WGS) entry which is preliminary data.</text>
</comment>
<gene>
    <name evidence="4" type="ORF">AB675_3659</name>
</gene>
<evidence type="ECO:0000313" key="5">
    <source>
        <dbReference type="Proteomes" id="UP000038010"/>
    </source>
</evidence>
<feature type="compositionally biased region" description="Low complexity" evidence="2">
    <location>
        <begin position="847"/>
        <end position="859"/>
    </location>
</feature>
<keyword evidence="5" id="KW-1185">Reference proteome</keyword>
<dbReference type="Proteomes" id="UP000038010">
    <property type="component" value="Unassembled WGS sequence"/>
</dbReference>
<feature type="compositionally biased region" description="Low complexity" evidence="2">
    <location>
        <begin position="870"/>
        <end position="895"/>
    </location>
</feature>
<comment type="similarity">
    <text evidence="1">Belongs to the sel-1 family.</text>
</comment>
<evidence type="ECO:0000256" key="3">
    <source>
        <dbReference type="SAM" id="SignalP"/>
    </source>
</evidence>
<protein>
    <recommendedName>
        <fullName evidence="6">Protein sel-1-like protein</fullName>
    </recommendedName>
</protein>
<dbReference type="OrthoDB" id="27934at2759"/>
<dbReference type="GeneID" id="28735609"/>
<evidence type="ECO:0000313" key="4">
    <source>
        <dbReference type="EMBL" id="KPI37094.1"/>
    </source>
</evidence>
<organism evidence="4 5">
    <name type="scientific">Cyphellophora attinorum</name>
    <dbReference type="NCBI Taxonomy" id="1664694"/>
    <lineage>
        <taxon>Eukaryota</taxon>
        <taxon>Fungi</taxon>
        <taxon>Dikarya</taxon>
        <taxon>Ascomycota</taxon>
        <taxon>Pezizomycotina</taxon>
        <taxon>Eurotiomycetes</taxon>
        <taxon>Chaetothyriomycetidae</taxon>
        <taxon>Chaetothyriales</taxon>
        <taxon>Cyphellophoraceae</taxon>
        <taxon>Cyphellophora</taxon>
    </lineage>
</organism>
<dbReference type="VEuPathDB" id="FungiDB:AB675_3659"/>
<dbReference type="STRING" id="1664694.A0A0N1NWN5"/>
<dbReference type="PANTHER" id="PTHR11102:SF147">
    <property type="entry name" value="SEL1L ADAPTOR SUBUNIT OF ERAD E3 UBIQUITIN LIGASE"/>
    <property type="match status" value="1"/>
</dbReference>
<dbReference type="InterPro" id="IPR011990">
    <property type="entry name" value="TPR-like_helical_dom_sf"/>
</dbReference>
<evidence type="ECO:0008006" key="6">
    <source>
        <dbReference type="Google" id="ProtNLM"/>
    </source>
</evidence>
<dbReference type="RefSeq" id="XP_017997057.1">
    <property type="nucleotide sequence ID" value="XM_018143729.1"/>
</dbReference>
<feature type="signal peptide" evidence="3">
    <location>
        <begin position="1"/>
        <end position="16"/>
    </location>
</feature>
<accession>A0A0N1NWN5</accession>
<keyword evidence="3" id="KW-0732">Signal</keyword>
<dbReference type="InterPro" id="IPR050767">
    <property type="entry name" value="Sel1_AlgK"/>
</dbReference>